<name>A0A1D7QKM2_9SPHI</name>
<proteinExistence type="predicted"/>
<accession>A0A1D7QKM2</accession>
<dbReference type="Proteomes" id="UP000094313">
    <property type="component" value="Chromosome"/>
</dbReference>
<dbReference type="PANTHER" id="PTHR34512:SF30">
    <property type="entry name" value="OUTER MEMBRANE PROTEIN ASSEMBLY FACTOR BAMB"/>
    <property type="match status" value="1"/>
</dbReference>
<dbReference type="OrthoDB" id="7012117at2"/>
<feature type="domain" description="Pyrrolo-quinoline quinone repeat" evidence="1">
    <location>
        <begin position="123"/>
        <end position="298"/>
    </location>
</feature>
<dbReference type="SUPFAM" id="SSF50998">
    <property type="entry name" value="Quinoprotein alcohol dehydrogenase-like"/>
    <property type="match status" value="2"/>
</dbReference>
<dbReference type="AlphaFoldDB" id="A0A1D7QKM2"/>
<organism evidence="2 3">
    <name type="scientific">Pedobacter steynii</name>
    <dbReference type="NCBI Taxonomy" id="430522"/>
    <lineage>
        <taxon>Bacteria</taxon>
        <taxon>Pseudomonadati</taxon>
        <taxon>Bacteroidota</taxon>
        <taxon>Sphingobacteriia</taxon>
        <taxon>Sphingobacteriales</taxon>
        <taxon>Sphingobacteriaceae</taxon>
        <taxon>Pedobacter</taxon>
    </lineage>
</organism>
<dbReference type="Gene3D" id="2.40.128.630">
    <property type="match status" value="1"/>
</dbReference>
<reference evidence="2 3" key="1">
    <citation type="submission" date="2016-08" db="EMBL/GenBank/DDBJ databases">
        <authorList>
            <person name="Seilhamer J.J."/>
        </authorList>
    </citation>
    <scope>NUCLEOTIDE SEQUENCE [LARGE SCALE GENOMIC DNA]</scope>
    <source>
        <strain evidence="2 3">DX4</strain>
    </source>
</reference>
<evidence type="ECO:0000313" key="3">
    <source>
        <dbReference type="Proteomes" id="UP000094313"/>
    </source>
</evidence>
<dbReference type="InterPro" id="IPR002372">
    <property type="entry name" value="PQQ_rpt_dom"/>
</dbReference>
<dbReference type="PANTHER" id="PTHR34512">
    <property type="entry name" value="CELL SURFACE PROTEIN"/>
    <property type="match status" value="1"/>
</dbReference>
<dbReference type="InterPro" id="IPR011047">
    <property type="entry name" value="Quinoprotein_ADH-like_sf"/>
</dbReference>
<feature type="domain" description="Pyrrolo-quinoline quinone repeat" evidence="1">
    <location>
        <begin position="7"/>
        <end position="118"/>
    </location>
</feature>
<dbReference type="EMBL" id="CP017141">
    <property type="protein sequence ID" value="AOM79225.1"/>
    <property type="molecule type" value="Genomic_DNA"/>
</dbReference>
<dbReference type="InterPro" id="IPR018391">
    <property type="entry name" value="PQQ_b-propeller_rpt"/>
</dbReference>
<dbReference type="RefSeq" id="WP_069380888.1">
    <property type="nucleotide sequence ID" value="NZ_CP017141.1"/>
</dbReference>
<dbReference type="InterPro" id="IPR015943">
    <property type="entry name" value="WD40/YVTN_repeat-like_dom_sf"/>
</dbReference>
<evidence type="ECO:0000313" key="2">
    <source>
        <dbReference type="EMBL" id="AOM79225.1"/>
    </source>
</evidence>
<sequence>MNNKATWTYNIKGIRTPGVSQMLVHENLVFIAVHYAKAGFYEGKLLCLSLNTGELQWEFVTDHVINSKVSVSGDQVYLAAFDGHVYGLNLADGQLRWKFHTGKNMFSSPAVVGDKLICCETHTGNFTYCLDRHSGQKIWELKTGVAVASSPLVYKDLIFHGSNSPLFFAIDLNTGIEKWRYEADGYFAGSPNLLGDQVITGCLNGSVYVFEPFTGQIVTQFQTGGAIYRKPIIENKHIFIGNEAGVFSSLTTSGQSISVDWTYQVPEIISTNACIANGQVLFGSADGHVYCLDKEDGALIDKKNMKSIVRDIMLTDEFFLIGADKGQLSAFERES</sequence>
<protein>
    <recommendedName>
        <fullName evidence="1">Pyrrolo-quinoline quinone repeat domain-containing protein</fullName>
    </recommendedName>
</protein>
<dbReference type="KEGG" id="psty:BFS30_19865"/>
<gene>
    <name evidence="2" type="ORF">BFS30_19865</name>
</gene>
<dbReference type="SMART" id="SM00564">
    <property type="entry name" value="PQQ"/>
    <property type="match status" value="7"/>
</dbReference>
<dbReference type="Gene3D" id="2.130.10.10">
    <property type="entry name" value="YVTN repeat-like/Quinoprotein amine dehydrogenase"/>
    <property type="match status" value="1"/>
</dbReference>
<evidence type="ECO:0000259" key="1">
    <source>
        <dbReference type="Pfam" id="PF13360"/>
    </source>
</evidence>
<keyword evidence="3" id="KW-1185">Reference proteome</keyword>
<dbReference type="Pfam" id="PF13360">
    <property type="entry name" value="PQQ_2"/>
    <property type="match status" value="2"/>
</dbReference>